<name>A0A6J6YNR9_9ZZZZ</name>
<proteinExistence type="predicted"/>
<gene>
    <name evidence="1" type="ORF">UFOPK2992_01444</name>
</gene>
<organism evidence="1">
    <name type="scientific">freshwater metagenome</name>
    <dbReference type="NCBI Taxonomy" id="449393"/>
    <lineage>
        <taxon>unclassified sequences</taxon>
        <taxon>metagenomes</taxon>
        <taxon>ecological metagenomes</taxon>
    </lineage>
</organism>
<dbReference type="AlphaFoldDB" id="A0A6J6YNR9"/>
<dbReference type="EMBL" id="CAFAAI010000271">
    <property type="protein sequence ID" value="CAB4808918.1"/>
    <property type="molecule type" value="Genomic_DNA"/>
</dbReference>
<evidence type="ECO:0000313" key="1">
    <source>
        <dbReference type="EMBL" id="CAB4808918.1"/>
    </source>
</evidence>
<accession>A0A6J6YNR9</accession>
<reference evidence="1" key="1">
    <citation type="submission" date="2020-05" db="EMBL/GenBank/DDBJ databases">
        <authorList>
            <person name="Chiriac C."/>
            <person name="Salcher M."/>
            <person name="Ghai R."/>
            <person name="Kavagutti S V."/>
        </authorList>
    </citation>
    <scope>NUCLEOTIDE SEQUENCE</scope>
</reference>
<protein>
    <submittedName>
        <fullName evidence="1">Unannotated protein</fullName>
    </submittedName>
</protein>
<sequence length="183" mass="19449">MLDLFGEHLGNLLEHASRRFVGWVWHTLEHIACMGERSAHGVCGRCRKTATDANFFLLIVEGPAFADEEEDLVIASLLNCGLHSSELGVVVVESDLTTVDAAEFVALGDQSLHRVGHFVAQAWRNRKAGVVAAADGDRILGDACLATVVGVGAIALAAWPCSVAECWTSGRNIGSWRGVAAAL</sequence>